<keyword evidence="2" id="KW-1185">Reference proteome</keyword>
<proteinExistence type="predicted"/>
<evidence type="ECO:0000313" key="2">
    <source>
        <dbReference type="Proteomes" id="UP001174909"/>
    </source>
</evidence>
<dbReference type="Proteomes" id="UP001174909">
    <property type="component" value="Unassembled WGS sequence"/>
</dbReference>
<sequence length="86" mass="9677">MGSTISSEDRVQWVYSSENNRELEERYDEWANEYDNNIEGDFGYVMPRMAAETFARFVNKDAKVLDAGAGTGLVGVELNRLGILGH</sequence>
<name>A0AA35TSZ1_GEOBA</name>
<dbReference type="Gene3D" id="3.40.50.150">
    <property type="entry name" value="Vaccinia Virus protein VP39"/>
    <property type="match status" value="1"/>
</dbReference>
<gene>
    <name evidence="1" type="ORF">GBAR_LOCUS29420</name>
</gene>
<dbReference type="EMBL" id="CASHTH010004127">
    <property type="protein sequence ID" value="CAI8053850.1"/>
    <property type="molecule type" value="Genomic_DNA"/>
</dbReference>
<reference evidence="1" key="1">
    <citation type="submission" date="2023-03" db="EMBL/GenBank/DDBJ databases">
        <authorList>
            <person name="Steffen K."/>
            <person name="Cardenas P."/>
        </authorList>
    </citation>
    <scope>NUCLEOTIDE SEQUENCE</scope>
</reference>
<organism evidence="1 2">
    <name type="scientific">Geodia barretti</name>
    <name type="common">Barrett's horny sponge</name>
    <dbReference type="NCBI Taxonomy" id="519541"/>
    <lineage>
        <taxon>Eukaryota</taxon>
        <taxon>Metazoa</taxon>
        <taxon>Porifera</taxon>
        <taxon>Demospongiae</taxon>
        <taxon>Heteroscleromorpha</taxon>
        <taxon>Tetractinellida</taxon>
        <taxon>Astrophorina</taxon>
        <taxon>Geodiidae</taxon>
        <taxon>Geodia</taxon>
    </lineage>
</organism>
<accession>A0AA35TSZ1</accession>
<dbReference type="InterPro" id="IPR029063">
    <property type="entry name" value="SAM-dependent_MTases_sf"/>
</dbReference>
<evidence type="ECO:0000313" key="1">
    <source>
        <dbReference type="EMBL" id="CAI8053850.1"/>
    </source>
</evidence>
<dbReference type="AlphaFoldDB" id="A0AA35TSZ1"/>
<dbReference type="SUPFAM" id="SSF53335">
    <property type="entry name" value="S-adenosyl-L-methionine-dependent methyltransferases"/>
    <property type="match status" value="1"/>
</dbReference>
<protein>
    <submittedName>
        <fullName evidence="1">Uncharacterized protein</fullName>
    </submittedName>
</protein>
<comment type="caution">
    <text evidence="1">The sequence shown here is derived from an EMBL/GenBank/DDBJ whole genome shotgun (WGS) entry which is preliminary data.</text>
</comment>